<sequence length="65" mass="7439">METGTVLLGFLPTEEYCTFIRVGEEEVVRRMTGDGLGIPKFIDKRLHFLGSSISLVVRHHTQYEK</sequence>
<accession>A0A533QEF2</accession>
<proteinExistence type="predicted"/>
<organism evidence="1 2">
    <name type="scientific">Candidatus Jettenia ecosi</name>
    <dbReference type="NCBI Taxonomy" id="2494326"/>
    <lineage>
        <taxon>Bacteria</taxon>
        <taxon>Pseudomonadati</taxon>
        <taxon>Planctomycetota</taxon>
        <taxon>Candidatus Brocadiia</taxon>
        <taxon>Candidatus Brocadiales</taxon>
        <taxon>Candidatus Brocadiaceae</taxon>
        <taxon>Candidatus Jettenia</taxon>
    </lineage>
</organism>
<dbReference type="AlphaFoldDB" id="A0A533QEF2"/>
<evidence type="ECO:0000313" key="2">
    <source>
        <dbReference type="Proteomes" id="UP000319783"/>
    </source>
</evidence>
<dbReference type="Proteomes" id="UP000319783">
    <property type="component" value="Unassembled WGS sequence"/>
</dbReference>
<dbReference type="EMBL" id="SULG01000007">
    <property type="protein sequence ID" value="TLD43143.1"/>
    <property type="molecule type" value="Genomic_DNA"/>
</dbReference>
<name>A0A533QEF2_9BACT</name>
<reference evidence="1 2" key="1">
    <citation type="submission" date="2019-04" db="EMBL/GenBank/DDBJ databases">
        <title>Genome of a novel bacterium Candidatus Jettenia ecosi reconstructed from metagenome of an anammox bioreactor.</title>
        <authorList>
            <person name="Mardanov A.V."/>
            <person name="Beletsky A.V."/>
            <person name="Ravin N.V."/>
            <person name="Botchkova E.A."/>
            <person name="Litti Y.V."/>
            <person name="Nozhevnikova A.N."/>
        </authorList>
    </citation>
    <scope>NUCLEOTIDE SEQUENCE [LARGE SCALE GENOMIC DNA]</scope>
    <source>
        <strain evidence="1">J2</strain>
    </source>
</reference>
<evidence type="ECO:0000313" key="1">
    <source>
        <dbReference type="EMBL" id="TLD43143.1"/>
    </source>
</evidence>
<comment type="caution">
    <text evidence="1">The sequence shown here is derived from an EMBL/GenBank/DDBJ whole genome shotgun (WGS) entry which is preliminary data.</text>
</comment>
<protein>
    <submittedName>
        <fullName evidence="1">Uncharacterized protein</fullName>
    </submittedName>
</protein>
<gene>
    <name evidence="1" type="ORF">JETT_0578</name>
</gene>